<evidence type="ECO:0000256" key="2">
    <source>
        <dbReference type="ARBA" id="ARBA00023134"/>
    </source>
</evidence>
<sequence>MSEELPVFKVVMLGDGGAGKTAFTLQFVSETFISMYDPTIEDTYHKQLSVDGRRCVVQILDTAGQEEYSGLRRLWIQDSEAPSL</sequence>
<dbReference type="PROSITE" id="PS51419">
    <property type="entry name" value="RAB"/>
    <property type="match status" value="1"/>
</dbReference>
<dbReference type="GO" id="GO:0016020">
    <property type="term" value="C:membrane"/>
    <property type="evidence" value="ECO:0007669"/>
    <property type="project" value="InterPro"/>
</dbReference>
<protein>
    <submittedName>
        <fullName evidence="3">Uncharacterized protein</fullName>
    </submittedName>
</protein>
<dbReference type="Proteomes" id="UP001220324">
    <property type="component" value="Unassembled WGS sequence"/>
</dbReference>
<dbReference type="Pfam" id="PF00071">
    <property type="entry name" value="Ras"/>
    <property type="match status" value="1"/>
</dbReference>
<dbReference type="PANTHER" id="PTHR24070">
    <property type="entry name" value="RAS, DI-RAS, AND RHEB FAMILY MEMBERS OF SMALL GTPASE SUPERFAMILY"/>
    <property type="match status" value="1"/>
</dbReference>
<dbReference type="GO" id="GO:0003924">
    <property type="term" value="F:GTPase activity"/>
    <property type="evidence" value="ECO:0007669"/>
    <property type="project" value="InterPro"/>
</dbReference>
<dbReference type="SUPFAM" id="SSF52540">
    <property type="entry name" value="P-loop containing nucleoside triphosphate hydrolases"/>
    <property type="match status" value="1"/>
</dbReference>
<dbReference type="SMART" id="SM00173">
    <property type="entry name" value="RAS"/>
    <property type="match status" value="1"/>
</dbReference>
<keyword evidence="2" id="KW-0342">GTP-binding</keyword>
<dbReference type="EMBL" id="JAQIZZ010000003">
    <property type="protein sequence ID" value="KAJ5546436.1"/>
    <property type="molecule type" value="Genomic_DNA"/>
</dbReference>
<dbReference type="InterPro" id="IPR027417">
    <property type="entry name" value="P-loop_NTPase"/>
</dbReference>
<dbReference type="Gene3D" id="3.40.50.300">
    <property type="entry name" value="P-loop containing nucleotide triphosphate hydrolases"/>
    <property type="match status" value="1"/>
</dbReference>
<organism evidence="3 4">
    <name type="scientific">Penicillium frequentans</name>
    <dbReference type="NCBI Taxonomy" id="3151616"/>
    <lineage>
        <taxon>Eukaryota</taxon>
        <taxon>Fungi</taxon>
        <taxon>Dikarya</taxon>
        <taxon>Ascomycota</taxon>
        <taxon>Pezizomycotina</taxon>
        <taxon>Eurotiomycetes</taxon>
        <taxon>Eurotiomycetidae</taxon>
        <taxon>Eurotiales</taxon>
        <taxon>Aspergillaceae</taxon>
        <taxon>Penicillium</taxon>
    </lineage>
</organism>
<evidence type="ECO:0000313" key="4">
    <source>
        <dbReference type="Proteomes" id="UP001220324"/>
    </source>
</evidence>
<proteinExistence type="predicted"/>
<dbReference type="PROSITE" id="PS51421">
    <property type="entry name" value="RAS"/>
    <property type="match status" value="1"/>
</dbReference>
<gene>
    <name evidence="3" type="ORF">N7494_004021</name>
</gene>
<keyword evidence="4" id="KW-1185">Reference proteome</keyword>
<accession>A0AAD6GI19</accession>
<comment type="caution">
    <text evidence="3">The sequence shown here is derived from an EMBL/GenBank/DDBJ whole genome shotgun (WGS) entry which is preliminary data.</text>
</comment>
<evidence type="ECO:0000313" key="3">
    <source>
        <dbReference type="EMBL" id="KAJ5546436.1"/>
    </source>
</evidence>
<dbReference type="GO" id="GO:0007165">
    <property type="term" value="P:signal transduction"/>
    <property type="evidence" value="ECO:0007669"/>
    <property type="project" value="InterPro"/>
</dbReference>
<dbReference type="PRINTS" id="PR00449">
    <property type="entry name" value="RASTRNSFRMNG"/>
</dbReference>
<dbReference type="GO" id="GO:0005525">
    <property type="term" value="F:GTP binding"/>
    <property type="evidence" value="ECO:0007669"/>
    <property type="project" value="UniProtKB-KW"/>
</dbReference>
<dbReference type="InterPro" id="IPR005225">
    <property type="entry name" value="Small_GTP-bd"/>
</dbReference>
<name>A0AAD6GI19_9EURO</name>
<dbReference type="InterPro" id="IPR020849">
    <property type="entry name" value="Small_GTPase_Ras-type"/>
</dbReference>
<evidence type="ECO:0000256" key="1">
    <source>
        <dbReference type="ARBA" id="ARBA00022741"/>
    </source>
</evidence>
<dbReference type="NCBIfam" id="TIGR00231">
    <property type="entry name" value="small_GTP"/>
    <property type="match status" value="1"/>
</dbReference>
<dbReference type="AlphaFoldDB" id="A0AAD6GI19"/>
<reference evidence="3 4" key="1">
    <citation type="journal article" date="2023" name="IMA Fungus">
        <title>Comparative genomic study of the Penicillium genus elucidates a diverse pangenome and 15 lateral gene transfer events.</title>
        <authorList>
            <person name="Petersen C."/>
            <person name="Sorensen T."/>
            <person name="Nielsen M.R."/>
            <person name="Sondergaard T.E."/>
            <person name="Sorensen J.L."/>
            <person name="Fitzpatrick D.A."/>
            <person name="Frisvad J.C."/>
            <person name="Nielsen K.L."/>
        </authorList>
    </citation>
    <scope>NUCLEOTIDE SEQUENCE [LARGE SCALE GENOMIC DNA]</scope>
    <source>
        <strain evidence="3 4">IBT 35679</strain>
    </source>
</reference>
<keyword evidence="1" id="KW-0547">Nucleotide-binding</keyword>
<dbReference type="InterPro" id="IPR001806">
    <property type="entry name" value="Small_GTPase"/>
</dbReference>